<dbReference type="HAMAP" id="MF_00227">
    <property type="entry name" value="RNase_P"/>
    <property type="match status" value="1"/>
</dbReference>
<sequence length="170" mass="17930">MPDGSDPRPGGSAVARAPAASPARLKIRPDFVRASNGGRVHSRSLSLQVYRRGDRDAPVEGCRVGLTVTKKVGNAVERNRVKRRFREALRAPALATKPDHDYVIVARRDALSAPFASLVGELRRCLGDAASGRSKAGRPRGPAAAGPRRGKGDAPPRATGGAETRPSPSK</sequence>
<organism evidence="9 10">
    <name type="scientific">Lichenibacterium minor</name>
    <dbReference type="NCBI Taxonomy" id="2316528"/>
    <lineage>
        <taxon>Bacteria</taxon>
        <taxon>Pseudomonadati</taxon>
        <taxon>Pseudomonadota</taxon>
        <taxon>Alphaproteobacteria</taxon>
        <taxon>Hyphomicrobiales</taxon>
        <taxon>Lichenihabitantaceae</taxon>
        <taxon>Lichenibacterium</taxon>
    </lineage>
</organism>
<dbReference type="GO" id="GO:0004526">
    <property type="term" value="F:ribonuclease P activity"/>
    <property type="evidence" value="ECO:0007669"/>
    <property type="project" value="UniProtKB-UniRule"/>
</dbReference>
<evidence type="ECO:0000313" key="9">
    <source>
        <dbReference type="EMBL" id="RYC30945.1"/>
    </source>
</evidence>
<keyword evidence="4 6" id="KW-0378">Hydrolase</keyword>
<dbReference type="Pfam" id="PF00825">
    <property type="entry name" value="Ribonuclease_P"/>
    <property type="match status" value="1"/>
</dbReference>
<dbReference type="InterPro" id="IPR020568">
    <property type="entry name" value="Ribosomal_Su5_D2-typ_SF"/>
</dbReference>
<evidence type="ECO:0000256" key="7">
    <source>
        <dbReference type="NCBIfam" id="TIGR00188"/>
    </source>
</evidence>
<evidence type="ECO:0000256" key="6">
    <source>
        <dbReference type="HAMAP-Rule" id="MF_00227"/>
    </source>
</evidence>
<keyword evidence="2 6" id="KW-0540">Nuclease</keyword>
<comment type="catalytic activity">
    <reaction evidence="6">
        <text>Endonucleolytic cleavage of RNA, removing 5'-extranucleotides from tRNA precursor.</text>
        <dbReference type="EC" id="3.1.26.5"/>
    </reaction>
</comment>
<reference evidence="9 10" key="1">
    <citation type="submission" date="2018-12" db="EMBL/GenBank/DDBJ databases">
        <authorList>
            <person name="Grouzdev D.S."/>
            <person name="Krutkina M.S."/>
        </authorList>
    </citation>
    <scope>NUCLEOTIDE SEQUENCE [LARGE SCALE GENOMIC DNA]</scope>
    <source>
        <strain evidence="9 10">RmlP026</strain>
    </source>
</reference>
<dbReference type="GO" id="GO:0001682">
    <property type="term" value="P:tRNA 5'-leader removal"/>
    <property type="evidence" value="ECO:0007669"/>
    <property type="project" value="UniProtKB-UniRule"/>
</dbReference>
<gene>
    <name evidence="6 9" type="primary">rnpA</name>
    <name evidence="9" type="ORF">D3273_16385</name>
</gene>
<dbReference type="GO" id="GO:0000049">
    <property type="term" value="F:tRNA binding"/>
    <property type="evidence" value="ECO:0007669"/>
    <property type="project" value="UniProtKB-UniRule"/>
</dbReference>
<accession>A0A4Q2U7V0</accession>
<feature type="compositionally biased region" description="Low complexity" evidence="8">
    <location>
        <begin position="129"/>
        <end position="158"/>
    </location>
</feature>
<comment type="similarity">
    <text evidence="6">Belongs to the RnpA family.</text>
</comment>
<dbReference type="InterPro" id="IPR014721">
    <property type="entry name" value="Ribsml_uS5_D2-typ_fold_subgr"/>
</dbReference>
<evidence type="ECO:0000256" key="3">
    <source>
        <dbReference type="ARBA" id="ARBA00022759"/>
    </source>
</evidence>
<dbReference type="NCBIfam" id="TIGR00188">
    <property type="entry name" value="rnpA"/>
    <property type="match status" value="1"/>
</dbReference>
<dbReference type="Proteomes" id="UP000290759">
    <property type="component" value="Unassembled WGS sequence"/>
</dbReference>
<dbReference type="GO" id="GO:0042781">
    <property type="term" value="F:3'-tRNA processing endoribonuclease activity"/>
    <property type="evidence" value="ECO:0007669"/>
    <property type="project" value="TreeGrafter"/>
</dbReference>
<evidence type="ECO:0000313" key="10">
    <source>
        <dbReference type="Proteomes" id="UP000290759"/>
    </source>
</evidence>
<dbReference type="SUPFAM" id="SSF54211">
    <property type="entry name" value="Ribosomal protein S5 domain 2-like"/>
    <property type="match status" value="1"/>
</dbReference>
<evidence type="ECO:0000256" key="1">
    <source>
        <dbReference type="ARBA" id="ARBA00022694"/>
    </source>
</evidence>
<dbReference type="RefSeq" id="WP_129227970.1">
    <property type="nucleotide sequence ID" value="NZ_QYBB01000019.1"/>
</dbReference>
<feature type="region of interest" description="Disordered" evidence="8">
    <location>
        <begin position="1"/>
        <end position="21"/>
    </location>
</feature>
<dbReference type="InterPro" id="IPR000100">
    <property type="entry name" value="RNase_P"/>
</dbReference>
<feature type="compositionally biased region" description="Low complexity" evidence="8">
    <location>
        <begin position="7"/>
        <end position="21"/>
    </location>
</feature>
<dbReference type="GO" id="GO:0030677">
    <property type="term" value="C:ribonuclease P complex"/>
    <property type="evidence" value="ECO:0007669"/>
    <property type="project" value="TreeGrafter"/>
</dbReference>
<dbReference type="AlphaFoldDB" id="A0A4Q2U7V0"/>
<evidence type="ECO:0000256" key="5">
    <source>
        <dbReference type="ARBA" id="ARBA00022884"/>
    </source>
</evidence>
<dbReference type="PANTHER" id="PTHR33992">
    <property type="entry name" value="RIBONUCLEASE P PROTEIN COMPONENT"/>
    <property type="match status" value="1"/>
</dbReference>
<comment type="function">
    <text evidence="6">RNaseP catalyzes the removal of the 5'-leader sequence from pre-tRNA to produce the mature 5'-terminus. It can also cleave other RNA substrates such as 4.5S RNA. The protein component plays an auxiliary but essential role in vivo by binding to the 5'-leader sequence and broadening the substrate specificity of the ribozyme.</text>
</comment>
<keyword evidence="5 6" id="KW-0694">RNA-binding</keyword>
<dbReference type="EC" id="3.1.26.5" evidence="6 7"/>
<evidence type="ECO:0000256" key="2">
    <source>
        <dbReference type="ARBA" id="ARBA00022722"/>
    </source>
</evidence>
<evidence type="ECO:0000256" key="8">
    <source>
        <dbReference type="SAM" id="MobiDB-lite"/>
    </source>
</evidence>
<dbReference type="PANTHER" id="PTHR33992:SF1">
    <property type="entry name" value="RIBONUCLEASE P PROTEIN COMPONENT"/>
    <property type="match status" value="1"/>
</dbReference>
<evidence type="ECO:0000256" key="4">
    <source>
        <dbReference type="ARBA" id="ARBA00022801"/>
    </source>
</evidence>
<protein>
    <recommendedName>
        <fullName evidence="6 7">Ribonuclease P protein component</fullName>
        <shortName evidence="6">RNase P protein</shortName>
        <shortName evidence="6">RNaseP protein</shortName>
        <ecNumber evidence="6 7">3.1.26.5</ecNumber>
    </recommendedName>
    <alternativeName>
        <fullName evidence="6">Protein C5</fullName>
    </alternativeName>
</protein>
<keyword evidence="10" id="KW-1185">Reference proteome</keyword>
<feature type="region of interest" description="Disordered" evidence="8">
    <location>
        <begin position="129"/>
        <end position="170"/>
    </location>
</feature>
<keyword evidence="3 6" id="KW-0255">Endonuclease</keyword>
<comment type="subunit">
    <text evidence="6">Consists of a catalytic RNA component (M1 or rnpB) and a protein subunit.</text>
</comment>
<name>A0A4Q2U7V0_9HYPH</name>
<proteinExistence type="inferred from homology"/>
<dbReference type="EMBL" id="QYBB01000019">
    <property type="protein sequence ID" value="RYC30945.1"/>
    <property type="molecule type" value="Genomic_DNA"/>
</dbReference>
<reference evidence="9 10" key="2">
    <citation type="submission" date="2019-02" db="EMBL/GenBank/DDBJ databases">
        <title>'Lichenibacterium ramalinii' gen. nov. sp. nov., 'Lichenibacterium minor' gen. nov. sp. nov.</title>
        <authorList>
            <person name="Pankratov T."/>
        </authorList>
    </citation>
    <scope>NUCLEOTIDE SEQUENCE [LARGE SCALE GENOMIC DNA]</scope>
    <source>
        <strain evidence="9 10">RmlP026</strain>
    </source>
</reference>
<dbReference type="Gene3D" id="3.30.230.10">
    <property type="match status" value="1"/>
</dbReference>
<keyword evidence="1 6" id="KW-0819">tRNA processing</keyword>
<comment type="caution">
    <text evidence="9">The sequence shown here is derived from an EMBL/GenBank/DDBJ whole genome shotgun (WGS) entry which is preliminary data.</text>
</comment>
<dbReference type="OrthoDB" id="9810867at2"/>